<evidence type="ECO:0000256" key="4">
    <source>
        <dbReference type="ARBA" id="ARBA00022614"/>
    </source>
</evidence>
<evidence type="ECO:0000256" key="5">
    <source>
        <dbReference type="ARBA" id="ARBA00022692"/>
    </source>
</evidence>
<keyword evidence="9 15" id="KW-1133">Transmembrane helix</keyword>
<dbReference type="InterPro" id="IPR035897">
    <property type="entry name" value="Toll_tir_struct_dom_sf"/>
</dbReference>
<dbReference type="InterPro" id="IPR000483">
    <property type="entry name" value="Cys-rich_flank_reg_C"/>
</dbReference>
<keyword evidence="11" id="KW-0675">Receptor</keyword>
<dbReference type="OrthoDB" id="5973910at2759"/>
<dbReference type="InterPro" id="IPR003591">
    <property type="entry name" value="Leu-rich_rpt_typical-subtyp"/>
</dbReference>
<feature type="domain" description="TIR" evidence="17">
    <location>
        <begin position="416"/>
        <end position="554"/>
    </location>
</feature>
<dbReference type="SUPFAM" id="SSF52200">
    <property type="entry name" value="Toll/Interleukin receptor TIR domain"/>
    <property type="match status" value="1"/>
</dbReference>
<dbReference type="PROSITE" id="PS51450">
    <property type="entry name" value="LRR"/>
    <property type="match status" value="3"/>
</dbReference>
<dbReference type="Pfam" id="PF13855">
    <property type="entry name" value="LRR_8"/>
    <property type="match status" value="3"/>
</dbReference>
<keyword evidence="13" id="KW-0395">Inflammatory response</keyword>
<keyword evidence="4" id="KW-0433">Leucine-rich repeat</keyword>
<dbReference type="GO" id="GO:0006954">
    <property type="term" value="P:inflammatory response"/>
    <property type="evidence" value="ECO:0000318"/>
    <property type="project" value="GO_Central"/>
</dbReference>
<dbReference type="GeneID" id="118413767"/>
<comment type="similarity">
    <text evidence="2">Belongs to the Toll-like receptor family.</text>
</comment>
<keyword evidence="19" id="KW-1185">Reference proteome</keyword>
<dbReference type="InterPro" id="IPR001611">
    <property type="entry name" value="Leu-rich_rpt"/>
</dbReference>
<reference evidence="20" key="2">
    <citation type="submission" date="2025-08" db="UniProtKB">
        <authorList>
            <consortium name="RefSeq"/>
        </authorList>
    </citation>
    <scope>IDENTIFICATION</scope>
    <source>
        <strain evidence="20">S238N-H82</strain>
        <tissue evidence="20">Testes</tissue>
    </source>
</reference>
<dbReference type="PROSITE" id="PS50104">
    <property type="entry name" value="TIR"/>
    <property type="match status" value="1"/>
</dbReference>
<dbReference type="Gene3D" id="2.60.220.30">
    <property type="match status" value="1"/>
</dbReference>
<evidence type="ECO:0000256" key="6">
    <source>
        <dbReference type="ARBA" id="ARBA00022729"/>
    </source>
</evidence>
<dbReference type="Gene3D" id="3.80.10.10">
    <property type="entry name" value="Ribonuclease Inhibitor"/>
    <property type="match status" value="3"/>
</dbReference>
<dbReference type="InterPro" id="IPR000906">
    <property type="entry name" value="ZU5_dom"/>
</dbReference>
<dbReference type="KEGG" id="bfo:118413767"/>
<reference evidence="19" key="1">
    <citation type="journal article" date="2020" name="Nat. Ecol. Evol.">
        <title>Deeply conserved synteny resolves early events in vertebrate evolution.</title>
        <authorList>
            <person name="Simakov O."/>
            <person name="Marletaz F."/>
            <person name="Yue J.X."/>
            <person name="O'Connell B."/>
            <person name="Jenkins J."/>
            <person name="Brandt A."/>
            <person name="Calef R."/>
            <person name="Tung C.H."/>
            <person name="Huang T.K."/>
            <person name="Schmutz J."/>
            <person name="Satoh N."/>
            <person name="Yu J.K."/>
            <person name="Putnam N.H."/>
            <person name="Green R.E."/>
            <person name="Rokhsar D.S."/>
        </authorList>
    </citation>
    <scope>NUCLEOTIDE SEQUENCE [LARGE SCALE GENOMIC DNA]</scope>
    <source>
        <strain evidence="19">S238N-H82</strain>
    </source>
</reference>
<gene>
    <name evidence="20" type="primary">LOC118413767</name>
</gene>
<dbReference type="GO" id="GO:0007165">
    <property type="term" value="P:signal transduction"/>
    <property type="evidence" value="ECO:0000318"/>
    <property type="project" value="GO_Central"/>
</dbReference>
<evidence type="ECO:0000256" key="14">
    <source>
        <dbReference type="SAM" id="MobiDB-lite"/>
    </source>
</evidence>
<keyword evidence="10 15" id="KW-0472">Membrane</keyword>
<sequence length="1186" mass="132289">MRAGPVLLLWVCFAVATHVAVTGTTLIASAASCTERATNVYNVTGPATDCSRRNFSAVPTNISSAAVVLDLTYNRLSFVNRESFKGLAQLKVLNLSYNQISTIGQDSFSELPELYELYLDHNGISSIASDFFQRPSRIENLDLSFNRIAHIGDSAFDDLGVTLKQLALGHNYLGRLFSIEKSIGIFQQLTNLTHLDLSNNGIYDFRSDAFRSQSNIRSLNLAGNGLRDSGLFTEEHNHSSSGEYVLPVSVFRSLSSLNSLQISHNSLRLCCEAYRGLTSLERLDLRSNAIPNVEPENITRVLPNLNELYLRGNPFDCSCRAESFFRWAADSFVDTDFVNWTCQQPTSVAEAKVAELDIRECGQDIKSNASSIHIAFLMIGCISAIGLALVAMFVLCRCGRLRAKFSAFENIGLEECQYDAFVSYSSDDSEWVHRKLVPRLDSLNIQSCIADRDFTPGIPILENIIHSIEQSRQVVIVVSRNFLRSDWCKIELHMAEQKYFSSSEKYVIPILLEEIPIQMMSKSLRYLLATKTYLEWKDGRKQEDLFWRRLGAAVKSSLPLKRTNNNDAIDMEEEELVTTKSLAQSSSPIKFRLSDDTNNEVDVEPETQCDHETSASVSLNVLPKQQTNDHDHTTDTTSVDDGSYIDDCPPSDCQTVSSSEDHVDNPVVEDIEPTKTRRQALATFFTGMIEKGRHVFFTTLFRFKYTKTSSFHQKVSKNASATELFLPKVLQESYTEEQAHVTCCHEEPIYQNSWFLYHAIRTRRKEPLPPVPDEQADDSISEQQTTVVHMAAIEHSQSPAPMEIAYYQRSLTPYQEHVEEELQVMQQPRLNVNVVTSSLATGIFDSKGGHLVIGGTGVGLFIPPGAIRDSTEQQITIAISTEECDKPTLTERQARISSVIKCSPHGITFDKSVALSFPHSGEFCNSKIIHPLITNTCRGQQAVYEDMKKDRGAHAIVRKADCVVFLDHFTGVTLVEESPCPDEGAKGESDNNDSAEKPVYAIPFWTLTSSGDVVVRVRLCQKRDDAKQIAYEEERACGSRPCDGPPVTLYVPVKGGTKARVQVVMDNIRQGWASVDGLEKVTDCRRIFTDDEVQQCSFLLERSSDGVHNSNRFRCRLHIIPVGNEGDAQTVYVSVLTDEVFHFETQPRAPTTSKTRLHSHSQEATMPASVGEGGALSAFGPKQSEG</sequence>
<feature type="region of interest" description="Disordered" evidence="14">
    <location>
        <begin position="588"/>
        <end position="644"/>
    </location>
</feature>
<dbReference type="GO" id="GO:0005886">
    <property type="term" value="C:plasma membrane"/>
    <property type="evidence" value="ECO:0000318"/>
    <property type="project" value="GO_Central"/>
</dbReference>
<feature type="domain" description="ZU5" evidence="18">
    <location>
        <begin position="838"/>
        <end position="978"/>
    </location>
</feature>
<dbReference type="PANTHER" id="PTHR24365:SF530">
    <property type="entry name" value="MSTPROX-RELATED"/>
    <property type="match status" value="1"/>
</dbReference>
<dbReference type="InterPro" id="IPR032675">
    <property type="entry name" value="LRR_dom_sf"/>
</dbReference>
<feature type="signal peptide" evidence="16">
    <location>
        <begin position="1"/>
        <end position="16"/>
    </location>
</feature>
<dbReference type="SMART" id="SM00218">
    <property type="entry name" value="ZU5"/>
    <property type="match status" value="1"/>
</dbReference>
<feature type="compositionally biased region" description="Polar residues" evidence="14">
    <location>
        <begin position="614"/>
        <end position="626"/>
    </location>
</feature>
<evidence type="ECO:0000256" key="12">
    <source>
        <dbReference type="ARBA" id="ARBA00023180"/>
    </source>
</evidence>
<feature type="region of interest" description="Disordered" evidence="14">
    <location>
        <begin position="1146"/>
        <end position="1186"/>
    </location>
</feature>
<evidence type="ECO:0000313" key="20">
    <source>
        <dbReference type="RefSeq" id="XP_035673192.1"/>
    </source>
</evidence>
<protein>
    <submittedName>
        <fullName evidence="20">Uncharacterized protein LOC118413767</fullName>
    </submittedName>
</protein>
<evidence type="ECO:0000256" key="11">
    <source>
        <dbReference type="ARBA" id="ARBA00023170"/>
    </source>
</evidence>
<dbReference type="SUPFAM" id="SSF52058">
    <property type="entry name" value="L domain-like"/>
    <property type="match status" value="1"/>
</dbReference>
<dbReference type="Gene3D" id="3.40.50.10140">
    <property type="entry name" value="Toll/interleukin-1 receptor homology (TIR) domain"/>
    <property type="match status" value="1"/>
</dbReference>
<evidence type="ECO:0000256" key="13">
    <source>
        <dbReference type="ARBA" id="ARBA00023198"/>
    </source>
</evidence>
<evidence type="ECO:0000259" key="18">
    <source>
        <dbReference type="PROSITE" id="PS51145"/>
    </source>
</evidence>
<evidence type="ECO:0000256" key="15">
    <source>
        <dbReference type="SAM" id="Phobius"/>
    </source>
</evidence>
<dbReference type="Pfam" id="PF00791">
    <property type="entry name" value="ZU5"/>
    <property type="match status" value="1"/>
</dbReference>
<dbReference type="Proteomes" id="UP000001554">
    <property type="component" value="Chromosome 4"/>
</dbReference>
<dbReference type="RefSeq" id="XP_035673192.1">
    <property type="nucleotide sequence ID" value="XM_035817299.1"/>
</dbReference>
<dbReference type="PROSITE" id="PS51145">
    <property type="entry name" value="ZU5"/>
    <property type="match status" value="1"/>
</dbReference>
<keyword evidence="3" id="KW-0399">Innate immunity</keyword>
<keyword evidence="7" id="KW-0677">Repeat</keyword>
<dbReference type="AlphaFoldDB" id="A0A9J7KZ72"/>
<dbReference type="SMART" id="SM00082">
    <property type="entry name" value="LRRCT"/>
    <property type="match status" value="1"/>
</dbReference>
<dbReference type="PANTHER" id="PTHR24365">
    <property type="entry name" value="TOLL-LIKE RECEPTOR"/>
    <property type="match status" value="1"/>
</dbReference>
<dbReference type="Pfam" id="PF01582">
    <property type="entry name" value="TIR"/>
    <property type="match status" value="1"/>
</dbReference>
<feature type="compositionally biased region" description="Acidic residues" evidence="14">
    <location>
        <begin position="597"/>
        <end position="607"/>
    </location>
</feature>
<dbReference type="SMART" id="SM00365">
    <property type="entry name" value="LRR_SD22"/>
    <property type="match status" value="4"/>
</dbReference>
<evidence type="ECO:0000256" key="16">
    <source>
        <dbReference type="SAM" id="SignalP"/>
    </source>
</evidence>
<comment type="subcellular location">
    <subcellularLocation>
        <location evidence="1">Membrane</location>
        <topology evidence="1">Single-pass type I membrane protein</topology>
    </subcellularLocation>
</comment>
<dbReference type="GO" id="GO:0038023">
    <property type="term" value="F:signaling receptor activity"/>
    <property type="evidence" value="ECO:0000318"/>
    <property type="project" value="GO_Central"/>
</dbReference>
<keyword evidence="8" id="KW-0391">Immunity</keyword>
<organism evidence="19 20">
    <name type="scientific">Branchiostoma floridae</name>
    <name type="common">Florida lancelet</name>
    <name type="synonym">Amphioxus</name>
    <dbReference type="NCBI Taxonomy" id="7739"/>
    <lineage>
        <taxon>Eukaryota</taxon>
        <taxon>Metazoa</taxon>
        <taxon>Chordata</taxon>
        <taxon>Cephalochordata</taxon>
        <taxon>Leptocardii</taxon>
        <taxon>Amphioxiformes</taxon>
        <taxon>Branchiostomatidae</taxon>
        <taxon>Branchiostoma</taxon>
    </lineage>
</organism>
<feature type="transmembrane region" description="Helical" evidence="15">
    <location>
        <begin position="374"/>
        <end position="396"/>
    </location>
</feature>
<evidence type="ECO:0000256" key="8">
    <source>
        <dbReference type="ARBA" id="ARBA00022859"/>
    </source>
</evidence>
<dbReference type="SMART" id="SM00369">
    <property type="entry name" value="LRR_TYP"/>
    <property type="match status" value="8"/>
</dbReference>
<evidence type="ECO:0000256" key="7">
    <source>
        <dbReference type="ARBA" id="ARBA00022737"/>
    </source>
</evidence>
<evidence type="ECO:0000256" key="1">
    <source>
        <dbReference type="ARBA" id="ARBA00004479"/>
    </source>
</evidence>
<keyword evidence="12" id="KW-0325">Glycoprotein</keyword>
<evidence type="ECO:0000256" key="3">
    <source>
        <dbReference type="ARBA" id="ARBA00022588"/>
    </source>
</evidence>
<keyword evidence="6 16" id="KW-0732">Signal</keyword>
<name>A0A9J7KZ72_BRAFL</name>
<proteinExistence type="inferred from homology"/>
<dbReference type="SMART" id="SM00255">
    <property type="entry name" value="TIR"/>
    <property type="match status" value="1"/>
</dbReference>
<dbReference type="GO" id="GO:0045087">
    <property type="term" value="P:innate immune response"/>
    <property type="evidence" value="ECO:0007669"/>
    <property type="project" value="UniProtKB-KW"/>
</dbReference>
<feature type="chain" id="PRO_5039928787" evidence="16">
    <location>
        <begin position="17"/>
        <end position="1186"/>
    </location>
</feature>
<evidence type="ECO:0000259" key="17">
    <source>
        <dbReference type="PROSITE" id="PS50104"/>
    </source>
</evidence>
<evidence type="ECO:0000313" key="19">
    <source>
        <dbReference type="Proteomes" id="UP000001554"/>
    </source>
</evidence>
<evidence type="ECO:0000256" key="10">
    <source>
        <dbReference type="ARBA" id="ARBA00023136"/>
    </source>
</evidence>
<accession>A0A9J7KZ72</accession>
<evidence type="ECO:0000256" key="9">
    <source>
        <dbReference type="ARBA" id="ARBA00022989"/>
    </source>
</evidence>
<dbReference type="FunFam" id="3.40.50.10140:FF:000001">
    <property type="entry name" value="Toll-like receptor 2"/>
    <property type="match status" value="1"/>
</dbReference>
<evidence type="ECO:0000256" key="2">
    <source>
        <dbReference type="ARBA" id="ARBA00009634"/>
    </source>
</evidence>
<dbReference type="PROSITE" id="PS51257">
    <property type="entry name" value="PROKAR_LIPOPROTEIN"/>
    <property type="match status" value="1"/>
</dbReference>
<dbReference type="InterPro" id="IPR000157">
    <property type="entry name" value="TIR_dom"/>
</dbReference>
<keyword evidence="5 15" id="KW-0812">Transmembrane</keyword>